<keyword evidence="6" id="KW-0227">DNA damage</keyword>
<evidence type="ECO:0000259" key="16">
    <source>
        <dbReference type="SMART" id="SM00559"/>
    </source>
</evidence>
<dbReference type="GO" id="GO:0042162">
    <property type="term" value="F:telomeric DNA binding"/>
    <property type="evidence" value="ECO:0007669"/>
    <property type="project" value="EnsemblFungi"/>
</dbReference>
<dbReference type="GO" id="GO:0016787">
    <property type="term" value="F:hydrolase activity"/>
    <property type="evidence" value="ECO:0007669"/>
    <property type="project" value="UniProtKB-KW"/>
</dbReference>
<protein>
    <recommendedName>
        <fullName evidence="3">DNA helicase</fullName>
        <ecNumber evidence="3">3.6.4.12</ecNumber>
    </recommendedName>
</protein>
<evidence type="ECO:0000256" key="15">
    <source>
        <dbReference type="SAM" id="Coils"/>
    </source>
</evidence>
<organism evidence="17 18">
    <name type="scientific">Tetrapisispora phaffii (strain ATCC 24235 / CBS 4417 / NBRC 1672 / NRRL Y-8282 / UCD 70-5)</name>
    <name type="common">Yeast</name>
    <name type="synonym">Fabospora phaffii</name>
    <dbReference type="NCBI Taxonomy" id="1071381"/>
    <lineage>
        <taxon>Eukaryota</taxon>
        <taxon>Fungi</taxon>
        <taxon>Dikarya</taxon>
        <taxon>Ascomycota</taxon>
        <taxon>Saccharomycotina</taxon>
        <taxon>Saccharomycetes</taxon>
        <taxon>Saccharomycetales</taxon>
        <taxon>Saccharomycetaceae</taxon>
        <taxon>Tetrapisispora</taxon>
    </lineage>
</organism>
<dbReference type="GO" id="GO:0006303">
    <property type="term" value="P:double-strand break repair via nonhomologous end joining"/>
    <property type="evidence" value="ECO:0007669"/>
    <property type="project" value="EnsemblFungi"/>
</dbReference>
<feature type="coiled-coil region" evidence="15">
    <location>
        <begin position="462"/>
        <end position="489"/>
    </location>
</feature>
<dbReference type="GO" id="GO:0070034">
    <property type="term" value="F:telomerase RNA binding"/>
    <property type="evidence" value="ECO:0007669"/>
    <property type="project" value="EnsemblFungi"/>
</dbReference>
<keyword evidence="4" id="KW-0158">Chromosome</keyword>
<reference evidence="17 18" key="1">
    <citation type="journal article" date="2011" name="Proc. Natl. Acad. Sci. U.S.A.">
        <title>Evolutionary erosion of yeast sex chromosomes by mating-type switching accidents.</title>
        <authorList>
            <person name="Gordon J.L."/>
            <person name="Armisen D."/>
            <person name="Proux-Wera E."/>
            <person name="Oheigeartaigh S.S."/>
            <person name="Byrne K.P."/>
            <person name="Wolfe K.H."/>
        </authorList>
    </citation>
    <scope>NUCLEOTIDE SEQUENCE [LARGE SCALE GENOMIC DNA]</scope>
    <source>
        <strain evidence="18">ATCC 24235 / CBS 4417 / NBRC 1672 / NRRL Y-8282 / UCD 70-5</strain>
    </source>
</reference>
<dbReference type="EMBL" id="HE612862">
    <property type="protein sequence ID" value="CCE64081.1"/>
    <property type="molecule type" value="Genomic_DNA"/>
</dbReference>
<accession>G8BW03</accession>
<keyword evidence="11" id="KW-0238">DNA-binding</keyword>
<dbReference type="SUPFAM" id="SSF100939">
    <property type="entry name" value="SPOC domain-like"/>
    <property type="match status" value="1"/>
</dbReference>
<comment type="subcellular location">
    <subcellularLocation>
        <location evidence="2">Chromosome</location>
        <location evidence="2">Telomere</location>
    </subcellularLocation>
    <subcellularLocation>
        <location evidence="1">Nucleus</location>
    </subcellularLocation>
</comment>
<dbReference type="GeneID" id="11535815"/>
<dbReference type="Gene3D" id="2.40.290.10">
    <property type="match status" value="1"/>
</dbReference>
<dbReference type="Gene3D" id="3.40.50.410">
    <property type="entry name" value="von Willebrand factor, type A domain"/>
    <property type="match status" value="1"/>
</dbReference>
<evidence type="ECO:0000256" key="7">
    <source>
        <dbReference type="ARBA" id="ARBA00022801"/>
    </source>
</evidence>
<keyword evidence="18" id="KW-1185">Reference proteome</keyword>
<dbReference type="GO" id="GO:0007535">
    <property type="term" value="P:donor selection"/>
    <property type="evidence" value="ECO:0007669"/>
    <property type="project" value="EnsemblFungi"/>
</dbReference>
<evidence type="ECO:0000313" key="17">
    <source>
        <dbReference type="EMBL" id="CCE64081.1"/>
    </source>
</evidence>
<dbReference type="OrthoDB" id="30826at2759"/>
<dbReference type="eggNOG" id="KOG2326">
    <property type="taxonomic scope" value="Eukaryota"/>
</dbReference>
<keyword evidence="9" id="KW-0067">ATP-binding</keyword>
<dbReference type="HOGENOM" id="CLU_029650_0_0_1"/>
<dbReference type="InterPro" id="IPR016194">
    <property type="entry name" value="SPOC-like_C_dom_sf"/>
</dbReference>
<keyword evidence="13" id="KW-0234">DNA repair</keyword>
<evidence type="ECO:0000256" key="9">
    <source>
        <dbReference type="ARBA" id="ARBA00022840"/>
    </source>
</evidence>
<name>G8BW03_TETPH</name>
<evidence type="ECO:0000256" key="6">
    <source>
        <dbReference type="ARBA" id="ARBA00022763"/>
    </source>
</evidence>
<keyword evidence="5" id="KW-0547">Nucleotide-binding</keyword>
<evidence type="ECO:0000256" key="14">
    <source>
        <dbReference type="ARBA" id="ARBA00023242"/>
    </source>
</evidence>
<dbReference type="InterPro" id="IPR005161">
    <property type="entry name" value="Ku_N"/>
</dbReference>
<dbReference type="GO" id="GO:0097695">
    <property type="term" value="P:establishment of protein-containing complex localization to telomere"/>
    <property type="evidence" value="ECO:0007669"/>
    <property type="project" value="EnsemblFungi"/>
</dbReference>
<dbReference type="Pfam" id="PF03731">
    <property type="entry name" value="Ku_N"/>
    <property type="match status" value="1"/>
</dbReference>
<evidence type="ECO:0000256" key="10">
    <source>
        <dbReference type="ARBA" id="ARBA00022895"/>
    </source>
</evidence>
<dbReference type="SMART" id="SM00559">
    <property type="entry name" value="Ku78"/>
    <property type="match status" value="1"/>
</dbReference>
<dbReference type="GO" id="GO:0005524">
    <property type="term" value="F:ATP binding"/>
    <property type="evidence" value="ECO:0007669"/>
    <property type="project" value="UniProtKB-KW"/>
</dbReference>
<evidence type="ECO:0000256" key="1">
    <source>
        <dbReference type="ARBA" id="ARBA00004123"/>
    </source>
</evidence>
<evidence type="ECO:0000256" key="2">
    <source>
        <dbReference type="ARBA" id="ARBA00004574"/>
    </source>
</evidence>
<keyword evidence="8" id="KW-0347">Helicase</keyword>
<keyword evidence="15" id="KW-0175">Coiled coil</keyword>
<dbReference type="InterPro" id="IPR006164">
    <property type="entry name" value="DNA_bd_Ku70/Ku80"/>
</dbReference>
<dbReference type="GO" id="GO:0000724">
    <property type="term" value="P:double-strand break repair via homologous recombination"/>
    <property type="evidence" value="ECO:0007669"/>
    <property type="project" value="EnsemblFungi"/>
</dbReference>
<dbReference type="GO" id="GO:0000781">
    <property type="term" value="C:chromosome, telomeric region"/>
    <property type="evidence" value="ECO:0007669"/>
    <property type="project" value="UniProtKB-SubCell"/>
</dbReference>
<dbReference type="SUPFAM" id="SSF53300">
    <property type="entry name" value="vWA-like"/>
    <property type="match status" value="1"/>
</dbReference>
<evidence type="ECO:0000256" key="12">
    <source>
        <dbReference type="ARBA" id="ARBA00023172"/>
    </source>
</evidence>
<dbReference type="RefSeq" id="XP_003686515.1">
    <property type="nucleotide sequence ID" value="XM_003686467.1"/>
</dbReference>
<keyword evidence="14" id="KW-0539">Nucleus</keyword>
<dbReference type="EC" id="3.6.4.12" evidence="3"/>
<dbReference type="PANTHER" id="PTHR12604">
    <property type="entry name" value="KU AUTOANTIGEN DNA HELICASE"/>
    <property type="match status" value="1"/>
</dbReference>
<dbReference type="GO" id="GO:0034502">
    <property type="term" value="P:protein localization to chromosome"/>
    <property type="evidence" value="ECO:0007669"/>
    <property type="project" value="EnsemblFungi"/>
</dbReference>
<dbReference type="GO" id="GO:0003690">
    <property type="term" value="F:double-stranded DNA binding"/>
    <property type="evidence" value="ECO:0007669"/>
    <property type="project" value="TreeGrafter"/>
</dbReference>
<gene>
    <name evidence="17" type="primary">TPHA0G02460</name>
    <name evidence="17" type="ordered locus">TPHA_0G02460</name>
</gene>
<evidence type="ECO:0000256" key="8">
    <source>
        <dbReference type="ARBA" id="ARBA00022806"/>
    </source>
</evidence>
<dbReference type="AlphaFoldDB" id="G8BW03"/>
<dbReference type="GO" id="GO:0043564">
    <property type="term" value="C:Ku70:Ku80 complex"/>
    <property type="evidence" value="ECO:0007669"/>
    <property type="project" value="EnsemblFungi"/>
</dbReference>
<keyword evidence="12" id="KW-0233">DNA recombination</keyword>
<dbReference type="KEGG" id="tpf:TPHA_0G02460"/>
<evidence type="ECO:0000256" key="11">
    <source>
        <dbReference type="ARBA" id="ARBA00023125"/>
    </source>
</evidence>
<feature type="domain" description="Ku" evidence="16">
    <location>
        <begin position="314"/>
        <end position="458"/>
    </location>
</feature>
<dbReference type="Pfam" id="PF02735">
    <property type="entry name" value="Ku"/>
    <property type="match status" value="1"/>
</dbReference>
<keyword evidence="10" id="KW-0779">Telomere</keyword>
<dbReference type="GO" id="GO:0003678">
    <property type="term" value="F:DNA helicase activity"/>
    <property type="evidence" value="ECO:0007669"/>
    <property type="project" value="UniProtKB-EC"/>
</dbReference>
<proteinExistence type="predicted"/>
<evidence type="ECO:0000256" key="3">
    <source>
        <dbReference type="ARBA" id="ARBA00012551"/>
    </source>
</evidence>
<dbReference type="GO" id="GO:0031509">
    <property type="term" value="P:subtelomeric heterochromatin formation"/>
    <property type="evidence" value="ECO:0007669"/>
    <property type="project" value="EnsemblFungi"/>
</dbReference>
<dbReference type="InterPro" id="IPR036465">
    <property type="entry name" value="vWFA_dom_sf"/>
</dbReference>
<evidence type="ECO:0000256" key="5">
    <source>
        <dbReference type="ARBA" id="ARBA00022741"/>
    </source>
</evidence>
<evidence type="ECO:0000313" key="18">
    <source>
        <dbReference type="Proteomes" id="UP000005666"/>
    </source>
</evidence>
<dbReference type="GO" id="GO:0000723">
    <property type="term" value="P:telomere maintenance"/>
    <property type="evidence" value="ECO:0007669"/>
    <property type="project" value="EnsemblFungi"/>
</dbReference>
<dbReference type="PANTHER" id="PTHR12604:SF4">
    <property type="entry name" value="X-RAY REPAIR CROSS-COMPLEMENTING PROTEIN 5"/>
    <property type="match status" value="1"/>
</dbReference>
<dbReference type="OMA" id="DIRGFMD"/>
<evidence type="ECO:0000256" key="4">
    <source>
        <dbReference type="ARBA" id="ARBA00022454"/>
    </source>
</evidence>
<evidence type="ECO:0000256" key="13">
    <source>
        <dbReference type="ARBA" id="ARBA00023204"/>
    </source>
</evidence>
<keyword evidence="7" id="KW-0378">Hydrolase</keyword>
<dbReference type="STRING" id="1071381.G8BW03"/>
<sequence>MSAESTTFIIDVSPSMFQNNIIPNVISYLEYTLIDKVKRNRKTDYLSLYLANHYGFSKNSQDIPNIFQLQEFTAPVTMEMTIEILKSLIGLSAPKLEDEDAQDSSMLQCLLVTSLDIKDYFGKRKINRQIVIFTDDINGLDITAEELEILREELESKIILIDCSGCDKLTFNESSWGKTIASLESSLYFTIAEFSELVNSSQITAVKPVKVFTGLLRLGADILAESITNNVEDNDIKRKLENDKNNEKDTYLSIKVEGYPATKTVSNLSMKTILKPTLETEANIPTPVQSVVEYMIKDEQKEENGKSQEEKDKYVNVSPNSVSKAFRYGSDYVILPAVINDQRTMNNKANIDIRGFMNETSLPRYFLNSESKFIFFDSRNGSKSDVYSMYALVDVLMENKKIAIVRYVQKHNGEVEMCALYPMVSKISDRNIVRYFVLNRLPFAEDERVSDFPKLVNRLSTSGKLIEENKEEEDKIDKLMSDFVDLMDTDDMKSIPNELYYRPIDGLSDKTSVLPLPNENKVIEKAIENDPTLSYAISLYLQKSNINAYIHNHYIVKGDKQQPKVDTIFKKINPHFNETNNELIDDLKDLLNIKKVELRETIEKEVNPTDNIEVPSFESLMERGKR</sequence>
<dbReference type="Proteomes" id="UP000005666">
    <property type="component" value="Chromosome 7"/>
</dbReference>